<feature type="transmembrane region" description="Helical" evidence="1">
    <location>
        <begin position="28"/>
        <end position="47"/>
    </location>
</feature>
<reference evidence="2 3" key="1">
    <citation type="submission" date="2017-06" db="EMBL/GenBank/DDBJ databases">
        <authorList>
            <person name="Kim H.J."/>
            <person name="Triplett B.A."/>
        </authorList>
    </citation>
    <scope>NUCLEOTIDE SEQUENCE [LARGE SCALE GENOMIC DNA]</scope>
    <source>
        <strain evidence="2 3">DSM 22179</strain>
    </source>
</reference>
<gene>
    <name evidence="2" type="ORF">SAMN05445756_1850</name>
</gene>
<evidence type="ECO:0000313" key="3">
    <source>
        <dbReference type="Proteomes" id="UP000198122"/>
    </source>
</evidence>
<dbReference type="AlphaFoldDB" id="A0A212U2H5"/>
<keyword evidence="1" id="KW-1133">Transmembrane helix</keyword>
<keyword evidence="1" id="KW-0812">Transmembrane</keyword>
<evidence type="ECO:0000256" key="1">
    <source>
        <dbReference type="SAM" id="Phobius"/>
    </source>
</evidence>
<keyword evidence="3" id="KW-1185">Reference proteome</keyword>
<evidence type="ECO:0000313" key="2">
    <source>
        <dbReference type="EMBL" id="SNC72452.1"/>
    </source>
</evidence>
<name>A0A212U2H5_9MICO</name>
<accession>A0A212U2H5</accession>
<proteinExistence type="predicted"/>
<protein>
    <submittedName>
        <fullName evidence="2">Uncharacterized protein</fullName>
    </submittedName>
</protein>
<dbReference type="EMBL" id="FYEZ01000002">
    <property type="protein sequence ID" value="SNC72452.1"/>
    <property type="molecule type" value="Genomic_DNA"/>
</dbReference>
<sequence length="52" mass="5579">MDNRVLLFLAIAVTIMYGVGFTAIDWSAYASVGAGVVTVAWVAYGMLGRDEH</sequence>
<keyword evidence="1" id="KW-0472">Membrane</keyword>
<organism evidence="2 3">
    <name type="scientific">Kytococcus aerolatus</name>
    <dbReference type="NCBI Taxonomy" id="592308"/>
    <lineage>
        <taxon>Bacteria</taxon>
        <taxon>Bacillati</taxon>
        <taxon>Actinomycetota</taxon>
        <taxon>Actinomycetes</taxon>
        <taxon>Micrococcales</taxon>
        <taxon>Kytococcaceae</taxon>
        <taxon>Kytococcus</taxon>
    </lineage>
</organism>
<dbReference type="RefSeq" id="WP_200815109.1">
    <property type="nucleotide sequence ID" value="NZ_FYEZ01000002.1"/>
</dbReference>
<dbReference type="Proteomes" id="UP000198122">
    <property type="component" value="Unassembled WGS sequence"/>
</dbReference>